<keyword evidence="12" id="KW-0810">Translation regulation</keyword>
<keyword evidence="21" id="KW-1185">Reference proteome</keyword>
<evidence type="ECO:0000256" key="1">
    <source>
        <dbReference type="ARBA" id="ARBA00004210"/>
    </source>
</evidence>
<feature type="compositionally biased region" description="Polar residues" evidence="18">
    <location>
        <begin position="429"/>
        <end position="441"/>
    </location>
</feature>
<evidence type="ECO:0000256" key="11">
    <source>
        <dbReference type="ARBA" id="ARBA00022816"/>
    </source>
</evidence>
<dbReference type="PANTHER" id="PTHR13434">
    <property type="entry name" value="PROTEIN CASC3"/>
    <property type="match status" value="1"/>
</dbReference>
<evidence type="ECO:0000256" key="3">
    <source>
        <dbReference type="ARBA" id="ARBA00004324"/>
    </source>
</evidence>
<keyword evidence="9" id="KW-0507">mRNA processing</keyword>
<feature type="compositionally biased region" description="Basic and acidic residues" evidence="18">
    <location>
        <begin position="135"/>
        <end position="145"/>
    </location>
</feature>
<evidence type="ECO:0000313" key="20">
    <source>
        <dbReference type="EMBL" id="CAK8675107.1"/>
    </source>
</evidence>
<feature type="compositionally biased region" description="Basic and acidic residues" evidence="18">
    <location>
        <begin position="279"/>
        <end position="300"/>
    </location>
</feature>
<keyword evidence="17" id="KW-0966">Cell projection</keyword>
<reference evidence="20 21" key="1">
    <citation type="submission" date="2024-02" db="EMBL/GenBank/DDBJ databases">
        <authorList>
            <person name="Daric V."/>
            <person name="Darras S."/>
        </authorList>
    </citation>
    <scope>NUCLEOTIDE SEQUENCE [LARGE SCALE GENOMIC DNA]</scope>
</reference>
<dbReference type="EMBL" id="CAWYQH010000013">
    <property type="protein sequence ID" value="CAK8675107.1"/>
    <property type="molecule type" value="Genomic_DNA"/>
</dbReference>
<comment type="subcellular location">
    <subcellularLocation>
        <location evidence="2">Cell projection</location>
        <location evidence="2">Dendrite</location>
    </subcellularLocation>
    <subcellularLocation>
        <location evidence="1">Cytoplasm</location>
        <location evidence="1">Stress granule</location>
    </subcellularLocation>
    <subcellularLocation>
        <location evidence="4">Cytoplasm</location>
        <location evidence="4">Perinuclear region</location>
    </subcellularLocation>
    <subcellularLocation>
        <location evidence="3">Nucleus speckle</location>
    </subcellularLocation>
</comment>
<organism evidence="20 21">
    <name type="scientific">Clavelina lepadiformis</name>
    <name type="common">Light-bulb sea squirt</name>
    <name type="synonym">Ascidia lepadiformis</name>
    <dbReference type="NCBI Taxonomy" id="159417"/>
    <lineage>
        <taxon>Eukaryota</taxon>
        <taxon>Metazoa</taxon>
        <taxon>Chordata</taxon>
        <taxon>Tunicata</taxon>
        <taxon>Ascidiacea</taxon>
        <taxon>Aplousobranchia</taxon>
        <taxon>Clavelinidae</taxon>
        <taxon>Clavelina</taxon>
    </lineage>
</organism>
<feature type="compositionally biased region" description="Basic and acidic residues" evidence="18">
    <location>
        <begin position="74"/>
        <end position="114"/>
    </location>
</feature>
<feature type="region of interest" description="Disordered" evidence="18">
    <location>
        <begin position="1"/>
        <end position="172"/>
    </location>
</feature>
<feature type="region of interest" description="Disordered" evidence="18">
    <location>
        <begin position="192"/>
        <end position="396"/>
    </location>
</feature>
<feature type="compositionally biased region" description="Basic residues" evidence="18">
    <location>
        <begin position="204"/>
        <end position="220"/>
    </location>
</feature>
<dbReference type="InterPro" id="IPR028544">
    <property type="entry name" value="CASC3"/>
</dbReference>
<sequence>MADRRRRRQPNASQEVLSEGESQHPEGLALSESENGSQKSYIDLSEYESTDDEYESENREEYSSTAEEEPTSGGKEESVHSLEDHDVQDKLEEADQSENKWDTKRESGDGKISDDPIEDEDSPYFIPTKGNFYQHDMRSENERQRQSGRNARFQPDTGRWLHDKYNEEEQTSKCTEELINEYGFDIRAHEYGAPWSKGGYRGQQNRRRGAPRRDHPHRSNRPAYSHVRERPQDQEWPTLNNENVPRKPRSKAQSQSISSDRTIRSQNFHARRNHQRPSNTDDNHKYDPIATRQEEDEKSRKTPFTDQAAAKDKSQNSQAHSDMNNVLDVINSRENSRKPPTKRREKGYSNQRHGNRFEGKLSDGMRSLTLTGSKEGANPRRYSSLRQRPADSPVDIPRIPLEWAKPSLENTVQMKPQQTKSGIQGPAANISNMASSGTPNVSPLPENKANYGKISSVSEPAVAPDLTVNDALTTSKLGASAANENVTVPNMQWYEATLAYQQAIISQSLLNQHPPPHLMPQQPPLGAPIPTNDQVGLSNVLLNEEQKVTSPPQLPPISQYNQDLGNVGSLVFPPPLPHNFPPANFMQRNTLAEPPGLPPSMQLPFPPTVELMGQEVGGVTYYPNPLQPVPNMVQVNTPVGSPMHRINAAIPIKQPME</sequence>
<dbReference type="SMART" id="SM01044">
    <property type="entry name" value="Btz"/>
    <property type="match status" value="1"/>
</dbReference>
<accession>A0ABP0F9X6</accession>
<evidence type="ECO:0000256" key="12">
    <source>
        <dbReference type="ARBA" id="ARBA00022845"/>
    </source>
</evidence>
<keyword evidence="10" id="KW-0747">Spliceosome</keyword>
<evidence type="ECO:0000256" key="4">
    <source>
        <dbReference type="ARBA" id="ARBA00004556"/>
    </source>
</evidence>
<feature type="compositionally biased region" description="Acidic residues" evidence="18">
    <location>
        <begin position="45"/>
        <end position="55"/>
    </location>
</feature>
<feature type="domain" description="Btz" evidence="19">
    <location>
        <begin position="83"/>
        <end position="192"/>
    </location>
</feature>
<evidence type="ECO:0000256" key="7">
    <source>
        <dbReference type="ARBA" id="ARBA00022448"/>
    </source>
</evidence>
<evidence type="ECO:0000256" key="6">
    <source>
        <dbReference type="ARBA" id="ARBA00019964"/>
    </source>
</evidence>
<comment type="similarity">
    <text evidence="5">Belongs to the CASC3 family.</text>
</comment>
<comment type="caution">
    <text evidence="20">The sequence shown here is derived from an EMBL/GenBank/DDBJ whole genome shotgun (WGS) entry which is preliminary data.</text>
</comment>
<evidence type="ECO:0000256" key="8">
    <source>
        <dbReference type="ARBA" id="ARBA00022490"/>
    </source>
</evidence>
<evidence type="ECO:0000256" key="15">
    <source>
        <dbReference type="ARBA" id="ARBA00023187"/>
    </source>
</evidence>
<keyword evidence="14" id="KW-0866">Nonsense-mediated mRNA decay</keyword>
<evidence type="ECO:0000256" key="17">
    <source>
        <dbReference type="ARBA" id="ARBA00023273"/>
    </source>
</evidence>
<dbReference type="InterPro" id="IPR018545">
    <property type="entry name" value="Btz_dom"/>
</dbReference>
<evidence type="ECO:0000256" key="16">
    <source>
        <dbReference type="ARBA" id="ARBA00023242"/>
    </source>
</evidence>
<gene>
    <name evidence="20" type="ORF">CVLEPA_LOCUS4727</name>
</gene>
<keyword evidence="13" id="KW-0694">RNA-binding</keyword>
<feature type="compositionally biased region" description="Basic and acidic residues" evidence="18">
    <location>
        <begin position="159"/>
        <end position="172"/>
    </location>
</feature>
<keyword evidence="15" id="KW-0508">mRNA splicing</keyword>
<evidence type="ECO:0000256" key="14">
    <source>
        <dbReference type="ARBA" id="ARBA00023161"/>
    </source>
</evidence>
<evidence type="ECO:0000256" key="5">
    <source>
        <dbReference type="ARBA" id="ARBA00009548"/>
    </source>
</evidence>
<keyword evidence="7" id="KW-0813">Transport</keyword>
<dbReference type="Pfam" id="PF09405">
    <property type="entry name" value="Btz"/>
    <property type="match status" value="1"/>
</dbReference>
<keyword evidence="16" id="KW-0539">Nucleus</keyword>
<keyword evidence="8" id="KW-0963">Cytoplasm</keyword>
<evidence type="ECO:0000256" key="10">
    <source>
        <dbReference type="ARBA" id="ARBA00022728"/>
    </source>
</evidence>
<dbReference type="Proteomes" id="UP001642483">
    <property type="component" value="Unassembled WGS sequence"/>
</dbReference>
<evidence type="ECO:0000256" key="18">
    <source>
        <dbReference type="SAM" id="MobiDB-lite"/>
    </source>
</evidence>
<dbReference type="PANTHER" id="PTHR13434:SF0">
    <property type="entry name" value="PROTEIN CASC3"/>
    <property type="match status" value="1"/>
</dbReference>
<feature type="region of interest" description="Disordered" evidence="18">
    <location>
        <begin position="416"/>
        <end position="443"/>
    </location>
</feature>
<evidence type="ECO:0000256" key="9">
    <source>
        <dbReference type="ARBA" id="ARBA00022664"/>
    </source>
</evidence>
<keyword evidence="11" id="KW-0509">mRNA transport</keyword>
<proteinExistence type="inferred from homology"/>
<evidence type="ECO:0000256" key="13">
    <source>
        <dbReference type="ARBA" id="ARBA00022884"/>
    </source>
</evidence>
<feature type="compositionally biased region" description="Polar residues" evidence="18">
    <location>
        <begin position="315"/>
        <end position="324"/>
    </location>
</feature>
<evidence type="ECO:0000259" key="19">
    <source>
        <dbReference type="SMART" id="SM01044"/>
    </source>
</evidence>
<name>A0ABP0F9X6_CLALP</name>
<evidence type="ECO:0000313" key="21">
    <source>
        <dbReference type="Proteomes" id="UP001642483"/>
    </source>
</evidence>
<feature type="compositionally biased region" description="Polar residues" evidence="18">
    <location>
        <begin position="251"/>
        <end position="268"/>
    </location>
</feature>
<evidence type="ECO:0000256" key="2">
    <source>
        <dbReference type="ARBA" id="ARBA00004279"/>
    </source>
</evidence>
<protein>
    <recommendedName>
        <fullName evidence="6">Protein CASC3</fullName>
    </recommendedName>
</protein>